<accession>A0A0V1EX87</accession>
<keyword evidence="4" id="KW-1185">Reference proteome</keyword>
<organism evidence="1 3">
    <name type="scientific">Trichinella pseudospiralis</name>
    <name type="common">Parasitic roundworm</name>
    <dbReference type="NCBI Taxonomy" id="6337"/>
    <lineage>
        <taxon>Eukaryota</taxon>
        <taxon>Metazoa</taxon>
        <taxon>Ecdysozoa</taxon>
        <taxon>Nematoda</taxon>
        <taxon>Enoplea</taxon>
        <taxon>Dorylaimia</taxon>
        <taxon>Trichinellida</taxon>
        <taxon>Trichinellidae</taxon>
        <taxon>Trichinella</taxon>
    </lineage>
</organism>
<name>A0A0V1EX87_TRIPS</name>
<evidence type="ECO:0000313" key="4">
    <source>
        <dbReference type="Proteomes" id="UP000054805"/>
    </source>
</evidence>
<reference evidence="3 4" key="1">
    <citation type="submission" date="2015-01" db="EMBL/GenBank/DDBJ databases">
        <title>Evolution of Trichinella species and genotypes.</title>
        <authorList>
            <person name="Korhonen P.K."/>
            <person name="Edoardo P."/>
            <person name="Giuseppe L.R."/>
            <person name="Gasser R.B."/>
        </authorList>
    </citation>
    <scope>NUCLEOTIDE SEQUENCE [LARGE SCALE GENOMIC DNA]</scope>
    <source>
        <strain evidence="1">ISS13</strain>
        <strain evidence="2">ISS588</strain>
    </source>
</reference>
<dbReference type="AlphaFoldDB" id="A0A0V1EX87"/>
<dbReference type="Proteomes" id="UP000054632">
    <property type="component" value="Unassembled WGS sequence"/>
</dbReference>
<evidence type="ECO:0000313" key="2">
    <source>
        <dbReference type="EMBL" id="KRZ22129.1"/>
    </source>
</evidence>
<comment type="caution">
    <text evidence="1">The sequence shown here is derived from an EMBL/GenBank/DDBJ whole genome shotgun (WGS) entry which is preliminary data.</text>
</comment>
<gene>
    <name evidence="1" type="ORF">T4A_506</name>
    <name evidence="2" type="ORF">T4B_2302</name>
</gene>
<protein>
    <submittedName>
        <fullName evidence="1">Uncharacterized protein</fullName>
    </submittedName>
</protein>
<proteinExistence type="predicted"/>
<sequence>MFEKRILNIWHELTYSPAKSVKDNDLNKRKLQMMAKAASNLSTIFNGDPVLVYFIMKYIFNIKH</sequence>
<dbReference type="EMBL" id="JYDR01000004">
    <property type="protein sequence ID" value="KRY78311.1"/>
    <property type="molecule type" value="Genomic_DNA"/>
</dbReference>
<evidence type="ECO:0000313" key="3">
    <source>
        <dbReference type="Proteomes" id="UP000054632"/>
    </source>
</evidence>
<dbReference type="Proteomes" id="UP000054805">
    <property type="component" value="Unassembled WGS sequence"/>
</dbReference>
<dbReference type="EMBL" id="JYDS01000182">
    <property type="protein sequence ID" value="KRZ22129.1"/>
    <property type="molecule type" value="Genomic_DNA"/>
</dbReference>
<evidence type="ECO:0000313" key="1">
    <source>
        <dbReference type="EMBL" id="KRY78311.1"/>
    </source>
</evidence>